<evidence type="ECO:0000256" key="2">
    <source>
        <dbReference type="ARBA" id="ARBA00022475"/>
    </source>
</evidence>
<dbReference type="RefSeq" id="WP_015761834.1">
    <property type="nucleotide sequence ID" value="NZ_CP039375.1"/>
</dbReference>
<protein>
    <submittedName>
        <fullName evidence="9">Prepilin peptidase</fullName>
    </submittedName>
</protein>
<dbReference type="InterPro" id="IPR052218">
    <property type="entry name" value="Preflagellin_Peptidase"/>
</dbReference>
<keyword evidence="5 7" id="KW-0472">Membrane</keyword>
<evidence type="ECO:0000256" key="6">
    <source>
        <dbReference type="SAM" id="MobiDB-lite"/>
    </source>
</evidence>
<evidence type="ECO:0000313" key="9">
    <source>
        <dbReference type="EMBL" id="QCD65481.1"/>
    </source>
</evidence>
<keyword evidence="4 7" id="KW-1133">Transmembrane helix</keyword>
<feature type="region of interest" description="Disordered" evidence="6">
    <location>
        <begin position="227"/>
        <end position="260"/>
    </location>
</feature>
<name>A0A4D6KH68_9EURY</name>
<evidence type="ECO:0000256" key="1">
    <source>
        <dbReference type="ARBA" id="ARBA00004651"/>
    </source>
</evidence>
<feature type="domain" description="Prepilin type IV endopeptidase peptidase" evidence="8">
    <location>
        <begin position="28"/>
        <end position="154"/>
    </location>
</feature>
<dbReference type="Proteomes" id="UP000297053">
    <property type="component" value="Chromosome"/>
</dbReference>
<keyword evidence="3 7" id="KW-0812">Transmembrane</keyword>
<reference evidence="9 10" key="2">
    <citation type="submission" date="2019-04" db="EMBL/GenBank/DDBJ databases">
        <authorList>
            <person name="Yang S."/>
            <person name="Wei W."/>
        </authorList>
    </citation>
    <scope>NUCLEOTIDE SEQUENCE [LARGE SCALE GENOMIC DNA]</scope>
    <source>
        <strain evidence="10">ZP60</strain>
    </source>
</reference>
<dbReference type="Gene3D" id="1.20.120.1220">
    <property type="match status" value="1"/>
</dbReference>
<dbReference type="PANTHER" id="PTHR36506:SF1">
    <property type="entry name" value="PREFLAGELLIN PEPTIDASE"/>
    <property type="match status" value="1"/>
</dbReference>
<keyword evidence="2" id="KW-1003">Cell membrane</keyword>
<evidence type="ECO:0000256" key="4">
    <source>
        <dbReference type="ARBA" id="ARBA00022989"/>
    </source>
</evidence>
<feature type="transmembrane region" description="Helical" evidence="7">
    <location>
        <begin position="76"/>
        <end position="96"/>
    </location>
</feature>
<accession>A0A4D6KH68</accession>
<evidence type="ECO:0000259" key="8">
    <source>
        <dbReference type="Pfam" id="PF01478"/>
    </source>
</evidence>
<evidence type="ECO:0000256" key="5">
    <source>
        <dbReference type="ARBA" id="ARBA00023136"/>
    </source>
</evidence>
<comment type="subcellular location">
    <subcellularLocation>
        <location evidence="1">Cell membrane</location>
        <topology evidence="1">Multi-pass membrane protein</topology>
    </subcellularLocation>
</comment>
<dbReference type="EMBL" id="CP039375">
    <property type="protein sequence ID" value="QCD65481.1"/>
    <property type="molecule type" value="Genomic_DNA"/>
</dbReference>
<dbReference type="OMA" id="RMYLRWR"/>
<evidence type="ECO:0000313" key="10">
    <source>
        <dbReference type="Proteomes" id="UP000297053"/>
    </source>
</evidence>
<feature type="transmembrane region" description="Helical" evidence="7">
    <location>
        <begin position="108"/>
        <end position="124"/>
    </location>
</feature>
<dbReference type="GO" id="GO:0004190">
    <property type="term" value="F:aspartic-type endopeptidase activity"/>
    <property type="evidence" value="ECO:0007669"/>
    <property type="project" value="InterPro"/>
</dbReference>
<organism evidence="9 10">
    <name type="scientific">Halomicrobium mukohataei</name>
    <dbReference type="NCBI Taxonomy" id="57705"/>
    <lineage>
        <taxon>Archaea</taxon>
        <taxon>Methanobacteriati</taxon>
        <taxon>Methanobacteriota</taxon>
        <taxon>Stenosarchaea group</taxon>
        <taxon>Halobacteria</taxon>
        <taxon>Halobacteriales</taxon>
        <taxon>Haloarculaceae</taxon>
        <taxon>Halomicrobium</taxon>
    </lineage>
</organism>
<dbReference type="GeneID" id="42178761"/>
<dbReference type="GO" id="GO:0005886">
    <property type="term" value="C:plasma membrane"/>
    <property type="evidence" value="ECO:0007669"/>
    <property type="project" value="UniProtKB-SubCell"/>
</dbReference>
<proteinExistence type="predicted"/>
<dbReference type="Pfam" id="PF01478">
    <property type="entry name" value="Peptidase_A24"/>
    <property type="match status" value="1"/>
</dbReference>
<dbReference type="InterPro" id="IPR000045">
    <property type="entry name" value="Prepilin_IV_endopep_pep"/>
</dbReference>
<evidence type="ECO:0000256" key="7">
    <source>
        <dbReference type="SAM" id="Phobius"/>
    </source>
</evidence>
<dbReference type="PANTHER" id="PTHR36506">
    <property type="entry name" value="PREFLAGELLIN PEPTIDASE"/>
    <property type="match status" value="1"/>
</dbReference>
<feature type="transmembrane region" description="Helical" evidence="7">
    <location>
        <begin position="12"/>
        <end position="38"/>
    </location>
</feature>
<feature type="transmembrane region" description="Helical" evidence="7">
    <location>
        <begin position="136"/>
        <end position="157"/>
    </location>
</feature>
<sequence>MLSSTFDSLVTVPGIGVAAPASDLLRLVAIPVFGWAAYRDVKTRRVPTRAWLPLAALAIALLAWDGYGAYVGGDRLFFVQAAISLGFIVPLVTAFWYMGSFGGADTKAFYVLALLFPAYPIYYLPTTTVPTFQPAIGVFSLTILSNTVVAGALYPVGVAASNLARGRVGLPMVIGKPVATPELTEEYGLLLETPDGFTRRGLDLDALRMYLRWRDCTLAELRADPAAHRDPDSLPAVPGEVGDGNIRTDGGTTPAPSPADYDDPWGAEAFLDDIDGAYGTTPEGLCDGLDVIAAEDEVWISPGIPFLVPTFAGLVLSITYGDVLVSLLRTLGLG</sequence>
<gene>
    <name evidence="9" type="ORF">E5139_07455</name>
</gene>
<dbReference type="KEGG" id="halz:E5139_07455"/>
<dbReference type="AlphaFoldDB" id="A0A4D6KH68"/>
<feature type="transmembrane region" description="Helical" evidence="7">
    <location>
        <begin position="50"/>
        <end position="70"/>
    </location>
</feature>
<reference evidence="9 10" key="1">
    <citation type="submission" date="2019-04" db="EMBL/GenBank/DDBJ databases">
        <title>Complete genome sequence of Arthrobacter sp. ZXY-2 associated with effective atrazine degradation and salt adaptation.</title>
        <authorList>
            <person name="Zhao X."/>
        </authorList>
    </citation>
    <scope>NUCLEOTIDE SEQUENCE [LARGE SCALE GENOMIC DNA]</scope>
    <source>
        <strain evidence="10">ZP60</strain>
    </source>
</reference>
<evidence type="ECO:0000256" key="3">
    <source>
        <dbReference type="ARBA" id="ARBA00022692"/>
    </source>
</evidence>